<keyword evidence="3 4" id="KW-0653">Protein transport</keyword>
<feature type="repeat" description="CHCR" evidence="5">
    <location>
        <begin position="740"/>
        <end position="884"/>
    </location>
</feature>
<dbReference type="InterPro" id="IPR045111">
    <property type="entry name" value="Vps41/Vps8"/>
</dbReference>
<reference evidence="9" key="1">
    <citation type="submission" date="2014-04" db="EMBL/GenBank/DDBJ databases">
        <title>Evolutionary Origins and Diversification of the Mycorrhizal Mutualists.</title>
        <authorList>
            <consortium name="DOE Joint Genome Institute"/>
            <consortium name="Mycorrhizal Genomics Consortium"/>
            <person name="Kohler A."/>
            <person name="Kuo A."/>
            <person name="Nagy L.G."/>
            <person name="Floudas D."/>
            <person name="Copeland A."/>
            <person name="Barry K.W."/>
            <person name="Cichocki N."/>
            <person name="Veneault-Fourrey C."/>
            <person name="LaButti K."/>
            <person name="Lindquist E.A."/>
            <person name="Lipzen A."/>
            <person name="Lundell T."/>
            <person name="Morin E."/>
            <person name="Murat C."/>
            <person name="Riley R."/>
            <person name="Ohm R."/>
            <person name="Sun H."/>
            <person name="Tunlid A."/>
            <person name="Henrissat B."/>
            <person name="Grigoriev I.V."/>
            <person name="Hibbett D.S."/>
            <person name="Martin F."/>
        </authorList>
    </citation>
    <scope>NUCLEOTIDE SEQUENCE [LARGE SCALE GENOMIC DNA]</scope>
    <source>
        <strain evidence="9">FD-334 SS-4</strain>
    </source>
</reference>
<feature type="compositionally biased region" description="Basic and acidic residues" evidence="6">
    <location>
        <begin position="23"/>
        <end position="32"/>
    </location>
</feature>
<evidence type="ECO:0000256" key="2">
    <source>
        <dbReference type="ARBA" id="ARBA00022448"/>
    </source>
</evidence>
<protein>
    <recommendedName>
        <fullName evidence="4">Vacuolar protein sorting-associated protein 41</fullName>
    </recommendedName>
</protein>
<dbReference type="OMA" id="CYIRLQD"/>
<feature type="region of interest" description="Disordered" evidence="6">
    <location>
        <begin position="1"/>
        <end position="105"/>
    </location>
</feature>
<dbReference type="InterPro" id="IPR011990">
    <property type="entry name" value="TPR-like_helical_dom_sf"/>
</dbReference>
<dbReference type="GO" id="GO:0006623">
    <property type="term" value="P:protein targeting to vacuole"/>
    <property type="evidence" value="ECO:0007669"/>
    <property type="project" value="InterPro"/>
</dbReference>
<dbReference type="InterPro" id="IPR057780">
    <property type="entry name" value="Beta-prop_Vps41"/>
</dbReference>
<keyword evidence="4" id="KW-0926">Vacuole</keyword>
<comment type="function">
    <text evidence="4">Required for vacuolar assembly and vacuolar traffic.</text>
</comment>
<feature type="compositionally biased region" description="Low complexity" evidence="6">
    <location>
        <begin position="1"/>
        <end position="13"/>
    </location>
</feature>
<evidence type="ECO:0000256" key="1">
    <source>
        <dbReference type="ARBA" id="ARBA00009582"/>
    </source>
</evidence>
<comment type="subcellular location">
    <subcellularLocation>
        <location evidence="4">Vacuole</location>
    </subcellularLocation>
</comment>
<dbReference type="OrthoDB" id="244107at2759"/>
<dbReference type="GO" id="GO:0034058">
    <property type="term" value="P:endosomal vesicle fusion"/>
    <property type="evidence" value="ECO:0007669"/>
    <property type="project" value="UniProtKB-UniRule"/>
</dbReference>
<dbReference type="PIRSF" id="PIRSF028921">
    <property type="entry name" value="VPS41"/>
    <property type="match status" value="1"/>
</dbReference>
<dbReference type="GO" id="GO:0000329">
    <property type="term" value="C:fungal-type vacuole membrane"/>
    <property type="evidence" value="ECO:0007669"/>
    <property type="project" value="UniProtKB-UniRule"/>
</dbReference>
<dbReference type="GO" id="GO:0009267">
    <property type="term" value="P:cellular response to starvation"/>
    <property type="evidence" value="ECO:0007669"/>
    <property type="project" value="TreeGrafter"/>
</dbReference>
<accession>A0A0D2LN99</accession>
<dbReference type="InterPro" id="IPR016902">
    <property type="entry name" value="Vps41"/>
</dbReference>
<sequence>MTAESPESSSTATLPGASVGNTEEDHISKPESPEILPSTISDSETEEERVASNEKQVAGNHEANGTDESDDEDGSSGSDEEQDRKLEEDEDDEEEDDDEPALKYQRITGAIPDLFRKDSASALAVSNKLLALGTHAGIIHILDLSGKRIKSYKPHFASVVDISLDATADFVATASIDGQVVVHSLSTTENYSFDMKRPMRTVAMEPNFAKKGSRAFVCGGLSGALVMREKGWLGHKETTIHSGEGPIWQVRWRGRLIAWANDNGVKIYDTTSQMCVAYIDRPKGSPRPDLFKCTLHWQDDSTLLVGWANFIKVARIRNRPRSNDPAAANAPPLLVEITAVFQLDCMISGVVPHPTPVPISSLMSNELPPSLKPDVPKQQRPQTLTAFLIIAYTPPEAFDDTDEMTDDRRRQARKMAERPEMRIISRAGEELAVDALSIADYQRWGCNDYTVVEVTGSDDPLAHDAERSYIVMSPRDLVRVLPRDKRDHVAWLVERRRYEEALVAVEKIEAEEAVSGLKTSGIPVEVEGQPAHLTVQDIGQLFIEHLVQEGDFTKAAQLCPKVCAHDSKRWENWIFAFAQKKQLQCIIPFVPTEKPRLDHVVYEMVLAHFLSHDRNALLHTIKEWPREIYDISAVIVAVRAELDRTASTSSTISASSGSSNPSILLMECLAELYTANRQPGKALPFYLRLRRPNVFDLIRDNNLFTDVQDQVLLLVEFDHELMEKRKAAKGTGEDMASEAIKLLVDNMHSIPISRVVQQLHKSPYYLFLYLDALVHKDSQLVTEFADIQVKMYAEFATPRLIDFLRASSSYNLETAYKECQDRDLVPEMVFLLGRMGNNKEALHLIIERLGDVHRAIDFAKEQSDDDLWEDLLKYSETRPAFIRGLLENVGVEISPIRLIRRIKNGLEIPGLKEALIKILHDFHLQISLLEGCQTILNGDSAELSRRLQRNQSSGFFLSPATRCKMCALSLQDPPNSLTLLFLCRHVVHASCVSGAESLPLSTPYSLLSLDSKAPRGISGSIAFESMIKARLVYGCPVCHKNGEAT</sequence>
<dbReference type="GO" id="GO:0016236">
    <property type="term" value="P:macroautophagy"/>
    <property type="evidence" value="ECO:0007669"/>
    <property type="project" value="TreeGrafter"/>
</dbReference>
<dbReference type="AlphaFoldDB" id="A0A0D2LN99"/>
<dbReference type="PROSITE" id="PS50236">
    <property type="entry name" value="CHCR"/>
    <property type="match status" value="1"/>
</dbReference>
<dbReference type="SMART" id="SM00320">
    <property type="entry name" value="WD40"/>
    <property type="match status" value="2"/>
</dbReference>
<dbReference type="GO" id="GO:0030897">
    <property type="term" value="C:HOPS complex"/>
    <property type="evidence" value="ECO:0007669"/>
    <property type="project" value="UniProtKB-UniRule"/>
</dbReference>
<dbReference type="Gene3D" id="2.130.10.10">
    <property type="entry name" value="YVTN repeat-like/Quinoprotein amine dehydrogenase"/>
    <property type="match status" value="1"/>
</dbReference>
<dbReference type="InterPro" id="IPR001680">
    <property type="entry name" value="WD40_rpt"/>
</dbReference>
<dbReference type="Gene3D" id="1.25.40.10">
    <property type="entry name" value="Tetratricopeptide repeat domain"/>
    <property type="match status" value="1"/>
</dbReference>
<dbReference type="SMART" id="SM00299">
    <property type="entry name" value="CLH"/>
    <property type="match status" value="1"/>
</dbReference>
<evidence type="ECO:0000256" key="5">
    <source>
        <dbReference type="PROSITE-ProRule" id="PRU01006"/>
    </source>
</evidence>
<dbReference type="GO" id="GO:0005770">
    <property type="term" value="C:late endosome"/>
    <property type="evidence" value="ECO:0007669"/>
    <property type="project" value="UniProtKB-UniRule"/>
</dbReference>
<evidence type="ECO:0000256" key="6">
    <source>
        <dbReference type="SAM" id="MobiDB-lite"/>
    </source>
</evidence>
<keyword evidence="9" id="KW-1185">Reference proteome</keyword>
<comment type="similarity">
    <text evidence="1 4">Belongs to the VPS41 family.</text>
</comment>
<evidence type="ECO:0000259" key="7">
    <source>
        <dbReference type="Pfam" id="PF23411"/>
    </source>
</evidence>
<dbReference type="PANTHER" id="PTHR12616">
    <property type="entry name" value="VACUOLAR PROTEIN SORTING VPS41"/>
    <property type="match status" value="1"/>
</dbReference>
<dbReference type="Pfam" id="PF23411">
    <property type="entry name" value="Beta-prop_Vps41"/>
    <property type="match status" value="1"/>
</dbReference>
<dbReference type="SUPFAM" id="SSF50978">
    <property type="entry name" value="WD40 repeat-like"/>
    <property type="match status" value="1"/>
</dbReference>
<feature type="domain" description="Vps41 beta-propeller" evidence="7">
    <location>
        <begin position="102"/>
        <end position="478"/>
    </location>
</feature>
<evidence type="ECO:0000313" key="8">
    <source>
        <dbReference type="EMBL" id="KJA29557.1"/>
    </source>
</evidence>
<evidence type="ECO:0000313" key="9">
    <source>
        <dbReference type="Proteomes" id="UP000054270"/>
    </source>
</evidence>
<dbReference type="EMBL" id="KN817518">
    <property type="protein sequence ID" value="KJA29557.1"/>
    <property type="molecule type" value="Genomic_DNA"/>
</dbReference>
<feature type="compositionally biased region" description="Acidic residues" evidence="6">
    <location>
        <begin position="88"/>
        <end position="99"/>
    </location>
</feature>
<dbReference type="Pfam" id="PF23556">
    <property type="entry name" value="TPR_Vps41"/>
    <property type="match status" value="1"/>
</dbReference>
<name>A0A0D2LN99_HYPSF</name>
<keyword evidence="2 4" id="KW-0813">Transport</keyword>
<gene>
    <name evidence="8" type="ORF">HYPSUDRAFT_31470</name>
</gene>
<dbReference type="InterPro" id="IPR036322">
    <property type="entry name" value="WD40_repeat_dom_sf"/>
</dbReference>
<evidence type="ECO:0000256" key="4">
    <source>
        <dbReference type="PIRNR" id="PIRNR028921"/>
    </source>
</evidence>
<evidence type="ECO:0000256" key="3">
    <source>
        <dbReference type="ARBA" id="ARBA00022927"/>
    </source>
</evidence>
<proteinExistence type="inferred from homology"/>
<dbReference type="PANTHER" id="PTHR12616:SF1">
    <property type="entry name" value="VACUOLAR PROTEIN SORTING-ASSOCIATED PROTEIN 41 HOMOLOG"/>
    <property type="match status" value="1"/>
</dbReference>
<dbReference type="InterPro" id="IPR015943">
    <property type="entry name" value="WD40/YVTN_repeat-like_dom_sf"/>
</dbReference>
<dbReference type="InterPro" id="IPR000547">
    <property type="entry name" value="Clathrin_H-chain/VPS_repeat"/>
</dbReference>
<dbReference type="STRING" id="945553.A0A0D2LN99"/>
<feature type="compositionally biased region" description="Acidic residues" evidence="6">
    <location>
        <begin position="65"/>
        <end position="81"/>
    </location>
</feature>
<dbReference type="Proteomes" id="UP000054270">
    <property type="component" value="Unassembled WGS sequence"/>
</dbReference>
<dbReference type="FunFam" id="1.25.40.10:FF:000350">
    <property type="entry name" value="Vacuolar protein sorting-associated protein 41 homolog"/>
    <property type="match status" value="1"/>
</dbReference>
<organism evidence="8 9">
    <name type="scientific">Hypholoma sublateritium (strain FD-334 SS-4)</name>
    <dbReference type="NCBI Taxonomy" id="945553"/>
    <lineage>
        <taxon>Eukaryota</taxon>
        <taxon>Fungi</taxon>
        <taxon>Dikarya</taxon>
        <taxon>Basidiomycota</taxon>
        <taxon>Agaricomycotina</taxon>
        <taxon>Agaricomycetes</taxon>
        <taxon>Agaricomycetidae</taxon>
        <taxon>Agaricales</taxon>
        <taxon>Agaricineae</taxon>
        <taxon>Strophariaceae</taxon>
        <taxon>Hypholoma</taxon>
    </lineage>
</organism>